<comment type="caution">
    <text evidence="3">The sequence shown here is derived from an EMBL/GenBank/DDBJ whole genome shotgun (WGS) entry which is preliminary data.</text>
</comment>
<sequence>VIGDDIGKFLAVAKDTLCRTRPGVARICAEVNIHEDLPTSIWLEGPNYPGFWQSIYYPNFLYCSHCYKIGHSLENCYKKNGKPIDKGKQKENVQPNRPTTPATAQGQGQWQTQRAKKIYRQVADHNQEAGISGEKNSQGQEVDLIKENVLVTNSFAVLNLEEEENPTQERDTVSIEGHTKDKPVDGTTTKEKPDDGTTGNTSTHTEVQDIAKFVNEVFLEAQSLPRQEPGNETLESLDSDINFLEEQPVVGNDPVEGNTNEEQNLEHAQVTPLAMVPRDQNVHNLESGGTPQQDPFLLTNGEDEHSTDEDEDPLNTTEITACSSDSEVQTKKKKHVTFIFNIQGTSSSVKLLLKAWFQRGKKGSMEHFCCTILPMLILWEIWKERCSRKYEEGYQWKSTAIILKIRCWMIRLCECFTPTRRSGLLFKQSALVCGIKIKDPPLKIPIIVFWKRPNADVVALNIDGASQEGIAAGGGLIRNHLGQHIVNFFSFYGEGTNNMAETRAFYDGLQLCEDLCIDEVEVQTDSLLVVQWFMKTIEIPWSLKNWWRKIRLKARFMNIQIFHVYREGNKAADYLSKKGLQLRCEGASNYRTDKQFKQLMVADRNNIPNFRHARN</sequence>
<dbReference type="SUPFAM" id="SSF53098">
    <property type="entry name" value="Ribonuclease H-like"/>
    <property type="match status" value="1"/>
</dbReference>
<dbReference type="PANTHER" id="PTHR47723:SF19">
    <property type="entry name" value="POLYNUCLEOTIDYL TRANSFERASE, RIBONUCLEASE H-LIKE SUPERFAMILY PROTEIN"/>
    <property type="match status" value="1"/>
</dbReference>
<dbReference type="PROSITE" id="PS50879">
    <property type="entry name" value="RNASE_H_1"/>
    <property type="match status" value="1"/>
</dbReference>
<dbReference type="InterPro" id="IPR053151">
    <property type="entry name" value="RNase_H-like"/>
</dbReference>
<accession>A0A7J6X2G4</accession>
<dbReference type="Proteomes" id="UP000554482">
    <property type="component" value="Unassembled WGS sequence"/>
</dbReference>
<dbReference type="InterPro" id="IPR036397">
    <property type="entry name" value="RNaseH_sf"/>
</dbReference>
<dbReference type="OrthoDB" id="1288152at2759"/>
<gene>
    <name evidence="3" type="ORF">FRX31_006503</name>
</gene>
<evidence type="ECO:0000256" key="1">
    <source>
        <dbReference type="SAM" id="MobiDB-lite"/>
    </source>
</evidence>
<name>A0A7J6X2G4_THATH</name>
<feature type="region of interest" description="Disordered" evidence="1">
    <location>
        <begin position="84"/>
        <end position="114"/>
    </location>
</feature>
<feature type="region of interest" description="Disordered" evidence="1">
    <location>
        <begin position="160"/>
        <end position="204"/>
    </location>
</feature>
<dbReference type="AlphaFoldDB" id="A0A7J6X2G4"/>
<proteinExistence type="predicted"/>
<protein>
    <submittedName>
        <fullName evidence="3">Ribonuclease h domain</fullName>
    </submittedName>
</protein>
<reference evidence="3 4" key="1">
    <citation type="submission" date="2020-06" db="EMBL/GenBank/DDBJ databases">
        <title>Transcriptomic and genomic resources for Thalictrum thalictroides and T. hernandezii: Facilitating candidate gene discovery in an emerging model plant lineage.</title>
        <authorList>
            <person name="Arias T."/>
            <person name="Riano-Pachon D.M."/>
            <person name="Di Stilio V.S."/>
        </authorList>
    </citation>
    <scope>NUCLEOTIDE SEQUENCE [LARGE SCALE GENOMIC DNA]</scope>
    <source>
        <strain evidence="4">cv. WT478/WT964</strain>
        <tissue evidence="3">Leaves</tissue>
    </source>
</reference>
<dbReference type="InterPro" id="IPR012337">
    <property type="entry name" value="RNaseH-like_sf"/>
</dbReference>
<evidence type="ECO:0000313" key="3">
    <source>
        <dbReference type="EMBL" id="KAF5203911.1"/>
    </source>
</evidence>
<dbReference type="EMBL" id="JABWDY010006081">
    <property type="protein sequence ID" value="KAF5203911.1"/>
    <property type="molecule type" value="Genomic_DNA"/>
</dbReference>
<dbReference type="GO" id="GO:0003676">
    <property type="term" value="F:nucleic acid binding"/>
    <property type="evidence" value="ECO:0007669"/>
    <property type="project" value="InterPro"/>
</dbReference>
<dbReference type="Pfam" id="PF13456">
    <property type="entry name" value="RVT_3"/>
    <property type="match status" value="1"/>
</dbReference>
<feature type="region of interest" description="Disordered" evidence="1">
    <location>
        <begin position="281"/>
        <end position="316"/>
    </location>
</feature>
<dbReference type="GO" id="GO:0004523">
    <property type="term" value="F:RNA-DNA hybrid ribonuclease activity"/>
    <property type="evidence" value="ECO:0007669"/>
    <property type="project" value="InterPro"/>
</dbReference>
<organism evidence="3 4">
    <name type="scientific">Thalictrum thalictroides</name>
    <name type="common">Rue-anemone</name>
    <name type="synonym">Anemone thalictroides</name>
    <dbReference type="NCBI Taxonomy" id="46969"/>
    <lineage>
        <taxon>Eukaryota</taxon>
        <taxon>Viridiplantae</taxon>
        <taxon>Streptophyta</taxon>
        <taxon>Embryophyta</taxon>
        <taxon>Tracheophyta</taxon>
        <taxon>Spermatophyta</taxon>
        <taxon>Magnoliopsida</taxon>
        <taxon>Ranunculales</taxon>
        <taxon>Ranunculaceae</taxon>
        <taxon>Thalictroideae</taxon>
        <taxon>Thalictrum</taxon>
    </lineage>
</organism>
<dbReference type="InterPro" id="IPR044730">
    <property type="entry name" value="RNase_H-like_dom_plant"/>
</dbReference>
<feature type="compositionally biased region" description="Basic and acidic residues" evidence="1">
    <location>
        <begin position="167"/>
        <end position="195"/>
    </location>
</feature>
<feature type="domain" description="RNase H type-1" evidence="2">
    <location>
        <begin position="454"/>
        <end position="581"/>
    </location>
</feature>
<evidence type="ECO:0000259" key="2">
    <source>
        <dbReference type="PROSITE" id="PS50879"/>
    </source>
</evidence>
<feature type="non-terminal residue" evidence="3">
    <location>
        <position position="1"/>
    </location>
</feature>
<dbReference type="CDD" id="cd06222">
    <property type="entry name" value="RNase_H_like"/>
    <property type="match status" value="1"/>
</dbReference>
<dbReference type="Gene3D" id="3.30.420.10">
    <property type="entry name" value="Ribonuclease H-like superfamily/Ribonuclease H"/>
    <property type="match status" value="1"/>
</dbReference>
<feature type="compositionally biased region" description="Polar residues" evidence="1">
    <location>
        <begin position="282"/>
        <end position="293"/>
    </location>
</feature>
<evidence type="ECO:0000313" key="4">
    <source>
        <dbReference type="Proteomes" id="UP000554482"/>
    </source>
</evidence>
<feature type="compositionally biased region" description="Low complexity" evidence="1">
    <location>
        <begin position="99"/>
        <end position="113"/>
    </location>
</feature>
<dbReference type="PANTHER" id="PTHR47723">
    <property type="entry name" value="OS05G0353850 PROTEIN"/>
    <property type="match status" value="1"/>
</dbReference>
<dbReference type="InterPro" id="IPR002156">
    <property type="entry name" value="RNaseH_domain"/>
</dbReference>
<keyword evidence="4" id="KW-1185">Reference proteome</keyword>